<dbReference type="GO" id="GO:0008793">
    <property type="term" value="F:aromatic-amino-acid transaminase activity"/>
    <property type="evidence" value="ECO:0007669"/>
    <property type="project" value="UniProtKB-UniRule"/>
</dbReference>
<comment type="subunit">
    <text evidence="2 7">Homodimer.</text>
</comment>
<evidence type="ECO:0000256" key="1">
    <source>
        <dbReference type="ARBA" id="ARBA00001933"/>
    </source>
</evidence>
<dbReference type="GO" id="GO:0030170">
    <property type="term" value="F:pyridoxal phosphate binding"/>
    <property type="evidence" value="ECO:0007669"/>
    <property type="project" value="UniProtKB-UniRule"/>
</dbReference>
<dbReference type="AlphaFoldDB" id="A0A6N7ZAR1"/>
<dbReference type="InterPro" id="IPR015424">
    <property type="entry name" value="PyrdxlP-dep_Trfase"/>
</dbReference>
<keyword evidence="10" id="KW-1185">Reference proteome</keyword>
<protein>
    <recommendedName>
        <fullName evidence="7">Aromatic amino acid aminotransferase</fullName>
        <shortName evidence="7">ArAT</shortName>
        <ecNumber evidence="7">2.6.1.57</ecNumber>
    </recommendedName>
</protein>
<dbReference type="OrthoDB" id="9809616at2"/>
<sequence length="353" mass="38133">MPVQPRVGLDLLPDYVAGRTVPGAIKLSSNETPDGPLPSVARAIADAAGTLNRYPDPSVSKLASRLAEKAGLPAEQISVGCGSVALCHQLMHAMCAPGDDVVFAWRSFETYPIATGIACANPIQVPLDAAHTHDLDAMAAAITPRTRVVVVCNPNNPTSTANRRAELDAFLDKVPSDVLVVLDEAYREFVSDPEVPDGLDYVRTRDNVAVLRTFSKAYGLAGLRVGYFAGPKQIAAALRKVYVPFSVNSLAQIAAMASLDAEDELLARCETIVAERDRVRAELIEAGYEVPDSQANFIWLPLGDKAFEFSEHTLANKVVVRAFQPDGVRVTISHPEENDLFLHAARSYQSDRK</sequence>
<feature type="domain" description="Aminotransferase class I/classII large" evidence="8">
    <location>
        <begin position="25"/>
        <end position="338"/>
    </location>
</feature>
<evidence type="ECO:0000313" key="10">
    <source>
        <dbReference type="Proteomes" id="UP000440096"/>
    </source>
</evidence>
<evidence type="ECO:0000256" key="3">
    <source>
        <dbReference type="ARBA" id="ARBA00022576"/>
    </source>
</evidence>
<comment type="cofactor">
    <cofactor evidence="1 7">
        <name>pyridoxal 5'-phosphate</name>
        <dbReference type="ChEBI" id="CHEBI:597326"/>
    </cofactor>
</comment>
<evidence type="ECO:0000313" key="9">
    <source>
        <dbReference type="EMBL" id="MTD58820.1"/>
    </source>
</evidence>
<evidence type="ECO:0000259" key="8">
    <source>
        <dbReference type="Pfam" id="PF00155"/>
    </source>
</evidence>
<dbReference type="NCBIfam" id="TIGR01141">
    <property type="entry name" value="hisC"/>
    <property type="match status" value="1"/>
</dbReference>
<dbReference type="Gene3D" id="3.40.640.10">
    <property type="entry name" value="Type I PLP-dependent aspartate aminotransferase-like (Major domain)"/>
    <property type="match status" value="1"/>
</dbReference>
<comment type="function">
    <text evidence="7">Aminotransferase that catalyzes the conversion of aromatic amino acids and 2-oxoglutarate into corresponding aromatic oxo acids and L-glutamate.</text>
</comment>
<keyword evidence="3 7" id="KW-0032">Aminotransferase</keyword>
<dbReference type="HAMAP" id="MF_01513">
    <property type="entry name" value="Phe_aminotrans_2"/>
    <property type="match status" value="1"/>
</dbReference>
<dbReference type="InterPro" id="IPR015422">
    <property type="entry name" value="PyrdxlP-dep_Trfase_small"/>
</dbReference>
<gene>
    <name evidence="9" type="primary">hisC</name>
    <name evidence="7" type="synonym">pat</name>
    <name evidence="9" type="ORF">GKO32_33285</name>
</gene>
<proteinExistence type="inferred from homology"/>
<dbReference type="GO" id="GO:0000105">
    <property type="term" value="P:L-histidine biosynthetic process"/>
    <property type="evidence" value="ECO:0007669"/>
    <property type="project" value="InterPro"/>
</dbReference>
<comment type="caution">
    <text evidence="9">The sequence shown here is derived from an EMBL/GenBank/DDBJ whole genome shotgun (WGS) entry which is preliminary data.</text>
</comment>
<dbReference type="Gene3D" id="3.90.1150.10">
    <property type="entry name" value="Aspartate Aminotransferase, domain 1"/>
    <property type="match status" value="1"/>
</dbReference>
<dbReference type="InterPro" id="IPR001917">
    <property type="entry name" value="Aminotrans_II_pyridoxalP_BS"/>
</dbReference>
<dbReference type="InterPro" id="IPR005861">
    <property type="entry name" value="HisP_aminotrans"/>
</dbReference>
<comment type="similarity">
    <text evidence="7">Belongs to the class-II pyridoxal-phosphate-dependent aminotransferase family.</text>
</comment>
<reference evidence="9 10" key="1">
    <citation type="submission" date="2019-11" db="EMBL/GenBank/DDBJ databases">
        <title>Draft genome of Amycolatopsis RM579.</title>
        <authorList>
            <person name="Duangmal K."/>
            <person name="Mingma R."/>
        </authorList>
    </citation>
    <scope>NUCLEOTIDE SEQUENCE [LARGE SCALE GENOMIC DNA]</scope>
    <source>
        <strain evidence="9 10">RM579</strain>
    </source>
</reference>
<dbReference type="PROSITE" id="PS00599">
    <property type="entry name" value="AA_TRANSFER_CLASS_2"/>
    <property type="match status" value="1"/>
</dbReference>
<dbReference type="SUPFAM" id="SSF53383">
    <property type="entry name" value="PLP-dependent transferases"/>
    <property type="match status" value="1"/>
</dbReference>
<evidence type="ECO:0000256" key="7">
    <source>
        <dbReference type="HAMAP-Rule" id="MF_01513"/>
    </source>
</evidence>
<dbReference type="PANTHER" id="PTHR43643">
    <property type="entry name" value="HISTIDINOL-PHOSPHATE AMINOTRANSFERASE 2"/>
    <property type="match status" value="1"/>
</dbReference>
<dbReference type="HAMAP" id="MF_01023">
    <property type="entry name" value="HisC_aminotrans_2"/>
    <property type="match status" value="1"/>
</dbReference>
<dbReference type="Proteomes" id="UP000440096">
    <property type="component" value="Unassembled WGS sequence"/>
</dbReference>
<dbReference type="Pfam" id="PF00155">
    <property type="entry name" value="Aminotran_1_2"/>
    <property type="match status" value="1"/>
</dbReference>
<keyword evidence="6" id="KW-0045">Antibiotic biosynthesis</keyword>
<dbReference type="PANTHER" id="PTHR43643:SF3">
    <property type="entry name" value="HISTIDINOL-PHOSPHATE AMINOTRANSFERASE"/>
    <property type="match status" value="1"/>
</dbReference>
<dbReference type="InterPro" id="IPR024892">
    <property type="entry name" value="ArAT"/>
</dbReference>
<dbReference type="RefSeq" id="WP_154760889.1">
    <property type="nucleotide sequence ID" value="NZ_WMBA01000078.1"/>
</dbReference>
<accession>A0A6N7ZAR1</accession>
<keyword evidence="5 7" id="KW-0663">Pyridoxal phosphate</keyword>
<evidence type="ECO:0000256" key="4">
    <source>
        <dbReference type="ARBA" id="ARBA00022679"/>
    </source>
</evidence>
<evidence type="ECO:0000256" key="2">
    <source>
        <dbReference type="ARBA" id="ARBA00011738"/>
    </source>
</evidence>
<organism evidence="9 10">
    <name type="scientific">Amycolatopsis pithecellobii</name>
    <dbReference type="NCBI Taxonomy" id="664692"/>
    <lineage>
        <taxon>Bacteria</taxon>
        <taxon>Bacillati</taxon>
        <taxon>Actinomycetota</taxon>
        <taxon>Actinomycetes</taxon>
        <taxon>Pseudonocardiales</taxon>
        <taxon>Pseudonocardiaceae</taxon>
        <taxon>Amycolatopsis</taxon>
    </lineage>
</organism>
<comment type="catalytic activity">
    <reaction evidence="7">
        <text>an aromatic L-alpha-amino acid + 2-oxoglutarate = an aromatic oxo-acid + L-glutamate</text>
        <dbReference type="Rhea" id="RHEA:17533"/>
        <dbReference type="ChEBI" id="CHEBI:16810"/>
        <dbReference type="ChEBI" id="CHEBI:29985"/>
        <dbReference type="ChEBI" id="CHEBI:73309"/>
        <dbReference type="ChEBI" id="CHEBI:84824"/>
        <dbReference type="EC" id="2.6.1.57"/>
    </reaction>
</comment>
<dbReference type="GO" id="GO:0017000">
    <property type="term" value="P:antibiotic biosynthetic process"/>
    <property type="evidence" value="ECO:0007669"/>
    <property type="project" value="UniProtKB-KW"/>
</dbReference>
<evidence type="ECO:0000256" key="5">
    <source>
        <dbReference type="ARBA" id="ARBA00022898"/>
    </source>
</evidence>
<dbReference type="EMBL" id="WMBA01000078">
    <property type="protein sequence ID" value="MTD58820.1"/>
    <property type="molecule type" value="Genomic_DNA"/>
</dbReference>
<dbReference type="EC" id="2.6.1.57" evidence="7"/>
<feature type="modified residue" description="N6-(pyridoxal phosphate)lysine" evidence="7">
    <location>
        <position position="216"/>
    </location>
</feature>
<evidence type="ECO:0000256" key="6">
    <source>
        <dbReference type="ARBA" id="ARBA00023194"/>
    </source>
</evidence>
<dbReference type="InterPro" id="IPR004839">
    <property type="entry name" value="Aminotransferase_I/II_large"/>
</dbReference>
<name>A0A6N7ZAR1_9PSEU</name>
<dbReference type="NCBIfam" id="NF002878">
    <property type="entry name" value="PRK03321.1"/>
    <property type="match status" value="1"/>
</dbReference>
<keyword evidence="4 7" id="KW-0808">Transferase</keyword>
<dbReference type="InterPro" id="IPR015421">
    <property type="entry name" value="PyrdxlP-dep_Trfase_major"/>
</dbReference>
<dbReference type="CDD" id="cd00609">
    <property type="entry name" value="AAT_like"/>
    <property type="match status" value="1"/>
</dbReference>
<dbReference type="GO" id="GO:0004400">
    <property type="term" value="F:histidinol-phosphate transaminase activity"/>
    <property type="evidence" value="ECO:0007669"/>
    <property type="project" value="InterPro"/>
</dbReference>
<dbReference type="InterPro" id="IPR050106">
    <property type="entry name" value="HistidinolP_aminotransfase"/>
</dbReference>